<feature type="domain" description="FYVE-type" evidence="7">
    <location>
        <begin position="19"/>
        <end position="79"/>
    </location>
</feature>
<dbReference type="Gene3D" id="3.30.40.10">
    <property type="entry name" value="Zinc/RING finger domain, C3HC4 (zinc finger)"/>
    <property type="match status" value="1"/>
</dbReference>
<evidence type="ECO:0000256" key="6">
    <source>
        <dbReference type="SAM" id="MobiDB-lite"/>
    </source>
</evidence>
<evidence type="ECO:0000256" key="1">
    <source>
        <dbReference type="ARBA" id="ARBA00022723"/>
    </source>
</evidence>
<feature type="compositionally biased region" description="Basic and acidic residues" evidence="6">
    <location>
        <begin position="332"/>
        <end position="341"/>
    </location>
</feature>
<dbReference type="InterPro" id="IPR017455">
    <property type="entry name" value="Znf_FYVE-rel"/>
</dbReference>
<reference evidence="8 9" key="1">
    <citation type="submission" date="2024-02" db="EMBL/GenBank/DDBJ databases">
        <title>FIRST GENOME SEQUENCES OF Leishmania (Viannia) shawi, Leishmania (Viannia) lindenbergi AND Leishmania (Viannia) utingensis.</title>
        <authorList>
            <person name="Resadore F."/>
            <person name="Custodio M.G.F."/>
            <person name="Boite M.C."/>
            <person name="Cupolillo E."/>
            <person name="Ferreira G.E.M."/>
        </authorList>
    </citation>
    <scope>NUCLEOTIDE SEQUENCE [LARGE SCALE GENOMIC DNA]</scope>
    <source>
        <strain evidence="8 9">MDAS/BR/1979/M5533</strain>
    </source>
</reference>
<dbReference type="EMBL" id="JBAMZN010000013">
    <property type="protein sequence ID" value="KAL0528378.1"/>
    <property type="molecule type" value="Genomic_DNA"/>
</dbReference>
<evidence type="ECO:0000256" key="2">
    <source>
        <dbReference type="ARBA" id="ARBA00022771"/>
    </source>
</evidence>
<accession>A0AAW3C4M4</accession>
<feature type="compositionally biased region" description="Basic and acidic residues" evidence="6">
    <location>
        <begin position="551"/>
        <end position="570"/>
    </location>
</feature>
<organism evidence="8 9">
    <name type="scientific">Leishmania naiffi</name>
    <dbReference type="NCBI Taxonomy" id="5678"/>
    <lineage>
        <taxon>Eukaryota</taxon>
        <taxon>Discoba</taxon>
        <taxon>Euglenozoa</taxon>
        <taxon>Kinetoplastea</taxon>
        <taxon>Metakinetoplastina</taxon>
        <taxon>Trypanosomatida</taxon>
        <taxon>Trypanosomatidae</taxon>
        <taxon>Leishmaniinae</taxon>
        <taxon>Leishmania</taxon>
        <taxon>Leishmania naiffi species complex</taxon>
    </lineage>
</organism>
<keyword evidence="5" id="KW-0175">Coiled coil</keyword>
<feature type="coiled-coil region" evidence="5">
    <location>
        <begin position="642"/>
        <end position="711"/>
    </location>
</feature>
<dbReference type="SMART" id="SM00064">
    <property type="entry name" value="FYVE"/>
    <property type="match status" value="1"/>
</dbReference>
<dbReference type="InterPro" id="IPR011011">
    <property type="entry name" value="Znf_FYVE_PHD"/>
</dbReference>
<dbReference type="AlphaFoldDB" id="A0AAW3C4M4"/>
<feature type="region of interest" description="Disordered" evidence="6">
    <location>
        <begin position="786"/>
        <end position="806"/>
    </location>
</feature>
<feature type="coiled-coil region" evidence="5">
    <location>
        <begin position="435"/>
        <end position="471"/>
    </location>
</feature>
<evidence type="ECO:0000313" key="8">
    <source>
        <dbReference type="EMBL" id="KAL0528378.1"/>
    </source>
</evidence>
<feature type="compositionally biased region" description="Basic and acidic residues" evidence="6">
    <location>
        <begin position="787"/>
        <end position="800"/>
    </location>
</feature>
<dbReference type="Proteomes" id="UP001501274">
    <property type="component" value="Unassembled WGS sequence"/>
</dbReference>
<proteinExistence type="predicted"/>
<dbReference type="GO" id="GO:0008270">
    <property type="term" value="F:zinc ion binding"/>
    <property type="evidence" value="ECO:0007669"/>
    <property type="project" value="UniProtKB-KW"/>
</dbReference>
<gene>
    <name evidence="8" type="ORF">Q4I28_001755</name>
</gene>
<evidence type="ECO:0000313" key="9">
    <source>
        <dbReference type="Proteomes" id="UP001501274"/>
    </source>
</evidence>
<evidence type="ECO:0000259" key="7">
    <source>
        <dbReference type="PROSITE" id="PS50178"/>
    </source>
</evidence>
<protein>
    <submittedName>
        <fullName evidence="8">FYVE zinc finger containing protein</fullName>
    </submittedName>
</protein>
<keyword evidence="3" id="KW-0862">Zinc</keyword>
<dbReference type="PROSITE" id="PS50178">
    <property type="entry name" value="ZF_FYVE"/>
    <property type="match status" value="1"/>
</dbReference>
<feature type="region of interest" description="Disordered" evidence="6">
    <location>
        <begin position="551"/>
        <end position="575"/>
    </location>
</feature>
<keyword evidence="9" id="KW-1185">Reference proteome</keyword>
<comment type="caution">
    <text evidence="8">The sequence shown here is derived from an EMBL/GenBank/DDBJ whole genome shotgun (WGS) entry which is preliminary data.</text>
</comment>
<dbReference type="Pfam" id="PF01363">
    <property type="entry name" value="FYVE"/>
    <property type="match status" value="1"/>
</dbReference>
<dbReference type="InterPro" id="IPR000306">
    <property type="entry name" value="Znf_FYVE"/>
</dbReference>
<evidence type="ECO:0000256" key="4">
    <source>
        <dbReference type="PROSITE-ProRule" id="PRU00091"/>
    </source>
</evidence>
<sequence>MLRRVPTFQAVPQDEWPIPSTARKCVQCGKAFGLFQSAGNCHGCGRICCPGCLAEHLVLPGQPGTQPVPVCAICSKAIKRLLEEAEMAVHRCRLLEEMLNEQAMQGEKLRTDLHEQQEENKLLTHEKESLKATIARMEIEAEVAAAAAAARTVNPVTPGHTPASTPSKANAEVHANASVSAESVAAVEEMLSKKKRQLDVREATLKDALKKVSADAAKVADQRASLQEQEKRMTAQLTAQLTSLFEEERQRLEDICADAVTDMQNTYREWIAQQRDAAVERRRKYEHVMETRLQRATSEVAEMRAERDVLQQTLENQRAQLAEFQENASRVQTERRSEAKDGGPSSQYAREEKEPLQEAVAEGIPRAGAAKERLHATQTDPDFTELLGGGEQRKHTDAAAAYAALQRRAQDSIAALMRDMRAKEVEWERAKAAAVATAESAARLAERERLEQEAEKTRQESQREIKEAMRIVTQQRDSAMDALRTQHQRDKEEWLCKMRRLEEGQQNQEEAWRAEKAALQKKCSELEAHLEGRKAAAGKLQQQLRDAKRELSELKAKSRDNEDAAAEERRKRANATAKTVQYAASSLLKEAQQGRQRIVAEHAGALALLQENMQKLAQVNCAAANSRGERRREVTQRLHTELECTRQERDTALEQLGKMQEAAEGMQARMNEESAQLGTLRDVIQRQQRALARLQEQHQRTVDELRAARAAVSAPSAADAAALLAESENPVVPATDDTCYRVLLRLEQRWVLQQADLQCCYSVELYAVVQRTWTQMIGRMTSSLVAEAERQRRSRDRSAEALENTTSTIKEVQRDLRLRMQALLQQQVDVEEREKRLQDKKKRMDVVCRSLHTVAQELRKKHLDATENPTLEEVMKSARVMSESP</sequence>
<keyword evidence="2 4" id="KW-0863">Zinc-finger</keyword>
<feature type="coiled-coil region" evidence="5">
    <location>
        <begin position="78"/>
        <end position="147"/>
    </location>
</feature>
<dbReference type="InterPro" id="IPR013083">
    <property type="entry name" value="Znf_RING/FYVE/PHD"/>
</dbReference>
<feature type="region of interest" description="Disordered" evidence="6">
    <location>
        <begin position="324"/>
        <end position="357"/>
    </location>
</feature>
<keyword evidence="1" id="KW-0479">Metal-binding</keyword>
<evidence type="ECO:0000256" key="3">
    <source>
        <dbReference type="ARBA" id="ARBA00022833"/>
    </source>
</evidence>
<name>A0AAW3C4M4_9TRYP</name>
<dbReference type="SUPFAM" id="SSF57903">
    <property type="entry name" value="FYVE/PHD zinc finger"/>
    <property type="match status" value="1"/>
</dbReference>
<evidence type="ECO:0000256" key="5">
    <source>
        <dbReference type="SAM" id="Coils"/>
    </source>
</evidence>